<dbReference type="EC" id="4.2.1.1" evidence="2 9"/>
<protein>
    <recommendedName>
        <fullName evidence="2 9">Carbonic anhydrase</fullName>
        <ecNumber evidence="2 9">4.2.1.1</ecNumber>
    </recommendedName>
    <alternativeName>
        <fullName evidence="9">Carbonate dehydratase</fullName>
    </alternativeName>
</protein>
<gene>
    <name evidence="10" type="ORF">BG844_28340</name>
</gene>
<dbReference type="PROSITE" id="PS00705">
    <property type="entry name" value="PROK_CO2_ANHYDRASE_2"/>
    <property type="match status" value="1"/>
</dbReference>
<keyword evidence="3 8" id="KW-0479">Metal-binding</keyword>
<reference evidence="10 11" key="1">
    <citation type="submission" date="2016-09" db="EMBL/GenBank/DDBJ databases">
        <title>Couchioplanes caeruleus draft genome sequence.</title>
        <authorList>
            <person name="Sheehan J."/>
            <person name="Caffrey P."/>
        </authorList>
    </citation>
    <scope>NUCLEOTIDE SEQUENCE [LARGE SCALE GENOMIC DNA]</scope>
    <source>
        <strain evidence="10 11">DSM 43634</strain>
    </source>
</reference>
<evidence type="ECO:0000256" key="3">
    <source>
        <dbReference type="ARBA" id="ARBA00022723"/>
    </source>
</evidence>
<dbReference type="PROSITE" id="PS00704">
    <property type="entry name" value="PROK_CO2_ANHYDRASE_1"/>
    <property type="match status" value="1"/>
</dbReference>
<dbReference type="InterPro" id="IPR001765">
    <property type="entry name" value="Carbonic_anhydrase"/>
</dbReference>
<organism evidence="10 11">
    <name type="scientific">Couchioplanes caeruleus subsp. caeruleus</name>
    <dbReference type="NCBI Taxonomy" id="56427"/>
    <lineage>
        <taxon>Bacteria</taxon>
        <taxon>Bacillati</taxon>
        <taxon>Actinomycetota</taxon>
        <taxon>Actinomycetes</taxon>
        <taxon>Micromonosporales</taxon>
        <taxon>Micromonosporaceae</taxon>
        <taxon>Couchioplanes</taxon>
    </lineage>
</organism>
<comment type="similarity">
    <text evidence="1 9">Belongs to the beta-class carbonic anhydrase family.</text>
</comment>
<dbReference type="Pfam" id="PF00484">
    <property type="entry name" value="Pro_CA"/>
    <property type="match status" value="1"/>
</dbReference>
<evidence type="ECO:0000256" key="2">
    <source>
        <dbReference type="ARBA" id="ARBA00012925"/>
    </source>
</evidence>
<dbReference type="AlphaFoldDB" id="A0A1K0GFX1"/>
<evidence type="ECO:0000313" key="10">
    <source>
        <dbReference type="EMBL" id="OJF11062.1"/>
    </source>
</evidence>
<dbReference type="GO" id="GO:0015976">
    <property type="term" value="P:carbon utilization"/>
    <property type="evidence" value="ECO:0007669"/>
    <property type="project" value="InterPro"/>
</dbReference>
<dbReference type="GO" id="GO:0004089">
    <property type="term" value="F:carbonate dehydratase activity"/>
    <property type="evidence" value="ECO:0007669"/>
    <property type="project" value="UniProtKB-UniRule"/>
</dbReference>
<comment type="function">
    <text evidence="9">Reversible hydration of carbon dioxide.</text>
</comment>
<feature type="binding site" evidence="8">
    <location>
        <position position="98"/>
    </location>
    <ligand>
        <name>Zn(2+)</name>
        <dbReference type="ChEBI" id="CHEBI:29105"/>
    </ligand>
</feature>
<dbReference type="PANTHER" id="PTHR11002:SF76">
    <property type="entry name" value="CARBONIC ANHYDRASE"/>
    <property type="match status" value="1"/>
</dbReference>
<evidence type="ECO:0000256" key="8">
    <source>
        <dbReference type="PIRSR" id="PIRSR601765-1"/>
    </source>
</evidence>
<dbReference type="PANTHER" id="PTHR11002">
    <property type="entry name" value="CARBONIC ANHYDRASE"/>
    <property type="match status" value="1"/>
</dbReference>
<name>A0A1K0GFX1_9ACTN</name>
<evidence type="ECO:0000256" key="7">
    <source>
        <dbReference type="ARBA" id="ARBA00048348"/>
    </source>
</evidence>
<dbReference type="EMBL" id="MEIA01000439">
    <property type="protein sequence ID" value="OJF11062.1"/>
    <property type="molecule type" value="Genomic_DNA"/>
</dbReference>
<dbReference type="RefSeq" id="WP_071808372.1">
    <property type="nucleotide sequence ID" value="NZ_MEIA01000439.1"/>
</dbReference>
<keyword evidence="5 9" id="KW-0456">Lyase</keyword>
<dbReference type="SUPFAM" id="SSF53056">
    <property type="entry name" value="beta-carbonic anhydrase, cab"/>
    <property type="match status" value="1"/>
</dbReference>
<evidence type="ECO:0000256" key="6">
    <source>
        <dbReference type="ARBA" id="ARBA00024993"/>
    </source>
</evidence>
<evidence type="ECO:0000256" key="5">
    <source>
        <dbReference type="ARBA" id="ARBA00023239"/>
    </source>
</evidence>
<dbReference type="SMART" id="SM00947">
    <property type="entry name" value="Pro_CA"/>
    <property type="match status" value="1"/>
</dbReference>
<feature type="binding site" evidence="8">
    <location>
        <position position="101"/>
    </location>
    <ligand>
        <name>Zn(2+)</name>
        <dbReference type="ChEBI" id="CHEBI:29105"/>
    </ligand>
</feature>
<comment type="catalytic activity">
    <reaction evidence="7 9">
        <text>hydrogencarbonate + H(+) = CO2 + H2O</text>
        <dbReference type="Rhea" id="RHEA:10748"/>
        <dbReference type="ChEBI" id="CHEBI:15377"/>
        <dbReference type="ChEBI" id="CHEBI:15378"/>
        <dbReference type="ChEBI" id="CHEBI:16526"/>
        <dbReference type="ChEBI" id="CHEBI:17544"/>
        <dbReference type="EC" id="4.2.1.1"/>
    </reaction>
</comment>
<evidence type="ECO:0000313" key="11">
    <source>
        <dbReference type="Proteomes" id="UP000182486"/>
    </source>
</evidence>
<comment type="caution">
    <text evidence="10">The sequence shown here is derived from an EMBL/GenBank/DDBJ whole genome shotgun (WGS) entry which is preliminary data.</text>
</comment>
<dbReference type="Proteomes" id="UP000182486">
    <property type="component" value="Unassembled WGS sequence"/>
</dbReference>
<dbReference type="InterPro" id="IPR015892">
    <property type="entry name" value="Carbonic_anhydrase_CS"/>
</dbReference>
<comment type="function">
    <text evidence="6">Catalyzes the reversible hydration of carbon dioxide to form bicarbonate.</text>
</comment>
<keyword evidence="11" id="KW-1185">Reference proteome</keyword>
<feature type="binding site" evidence="8">
    <location>
        <position position="38"/>
    </location>
    <ligand>
        <name>Zn(2+)</name>
        <dbReference type="ChEBI" id="CHEBI:29105"/>
    </ligand>
</feature>
<comment type="cofactor">
    <cofactor evidence="8">
        <name>Zn(2+)</name>
        <dbReference type="ChEBI" id="CHEBI:29105"/>
    </cofactor>
    <text evidence="8">Binds 1 zinc ion per subunit.</text>
</comment>
<evidence type="ECO:0000256" key="9">
    <source>
        <dbReference type="RuleBase" id="RU003956"/>
    </source>
</evidence>
<feature type="binding site" evidence="8">
    <location>
        <position position="40"/>
    </location>
    <ligand>
        <name>Zn(2+)</name>
        <dbReference type="ChEBI" id="CHEBI:29105"/>
    </ligand>
</feature>
<evidence type="ECO:0000256" key="1">
    <source>
        <dbReference type="ARBA" id="ARBA00006217"/>
    </source>
</evidence>
<dbReference type="Gene3D" id="3.40.1050.10">
    <property type="entry name" value="Carbonic anhydrase"/>
    <property type="match status" value="1"/>
</dbReference>
<accession>A0A1K0GFX1</accession>
<dbReference type="InterPro" id="IPR036874">
    <property type="entry name" value="Carbonic_anhydrase_sf"/>
</dbReference>
<dbReference type="GO" id="GO:0008270">
    <property type="term" value="F:zinc ion binding"/>
    <property type="evidence" value="ECO:0007669"/>
    <property type="project" value="UniProtKB-UniRule"/>
</dbReference>
<sequence length="198" mass="21856">MRNLNDSARSFRQRAEQQGWDLQTLVAGQRPEVLFISCSDSRVMPAHITQATPGDLFELRTAGNIVPVYDGRQRSGEAATIEYAVSVLEVSQIVVCGHSHCGAVAALVDGDDLVHLPSLHRWLAQHRDVVASVGSSLTGEPGLVVVGQHHAVTQMERLRRYPEVRDRVRDGSLTLTAWFYDLATGRVQAWAGDRFQTL</sequence>
<keyword evidence="4 8" id="KW-0862">Zinc</keyword>
<proteinExistence type="inferred from homology"/>
<evidence type="ECO:0000256" key="4">
    <source>
        <dbReference type="ARBA" id="ARBA00022833"/>
    </source>
</evidence>